<accession>A0A557SNL7</accession>
<feature type="transmembrane region" description="Helical" evidence="7">
    <location>
        <begin position="144"/>
        <end position="168"/>
    </location>
</feature>
<feature type="transmembrane region" description="Helical" evidence="7">
    <location>
        <begin position="341"/>
        <end position="364"/>
    </location>
</feature>
<evidence type="ECO:0000259" key="8">
    <source>
        <dbReference type="Pfam" id="PF02397"/>
    </source>
</evidence>
<dbReference type="Proteomes" id="UP000316649">
    <property type="component" value="Unassembled WGS sequence"/>
</dbReference>
<dbReference type="GO" id="GO:0016020">
    <property type="term" value="C:membrane"/>
    <property type="evidence" value="ECO:0007669"/>
    <property type="project" value="UniProtKB-SubCell"/>
</dbReference>
<dbReference type="InterPro" id="IPR003362">
    <property type="entry name" value="Bact_transf"/>
</dbReference>
<feature type="transmembrane region" description="Helical" evidence="7">
    <location>
        <begin position="67"/>
        <end position="95"/>
    </location>
</feature>
<sequence length="527" mass="60406">MPLNKEREWVGSKNMSTHGSSHISLVQFEQDKKNEQFVEPTESAMEFVHGSMSVFSRLHSLRGKVRLFGHFFHAQFLLLACVEFFSFVCAYLFVLPLLYSSAEMVVPTAYKLPEAAFSGLVLMLAIASMGLYDTRQREGIKGALGRLMVAFLSGLGVLTAANTLYPVFSISNIFLVQFVLIAFIYSILLRLYFYKFVDGNVLQRRVLVIGAGKRAASIDKLRRKTDQRGFDLVGFVRTSAEEPVQVRKQKIVDTDDDIRTFALQNQIDEIVIAPDDRRRKLPLDGLIDCRMSGVAITDLLDFFERETEKIRLDLIQPSWLIYADGFKRDVLRSFSKRAFDIIVSSIMLILCAPFMALTALGIFIESKGRGPILYSQARVGRNGKCFKLYKFRSMRTDAEQDGIARWAKENDSRVTHVGSFIRKYRFDELPQLWNIFVNDMSLVGPRPERPEFVEQLCKINALYKERHRVTPGLAGWAQVCYPYGASKRDSMEKLQYDLYYVKNHGILFDFYILVQTAEIVFFRKGVR</sequence>
<keyword evidence="5 7" id="KW-1133">Transmembrane helix</keyword>
<protein>
    <submittedName>
        <fullName evidence="9">TIGR03013 family PEP-CTERM/XrtA system glycosyltransferase</fullName>
    </submittedName>
</protein>
<dbReference type="InterPro" id="IPR017475">
    <property type="entry name" value="EPS_sugar_tfrase"/>
</dbReference>
<gene>
    <name evidence="9" type="ORF">FHP88_00070</name>
</gene>
<dbReference type="OrthoDB" id="9808602at2"/>
<feature type="transmembrane region" description="Helical" evidence="7">
    <location>
        <begin position="115"/>
        <end position="132"/>
    </location>
</feature>
<dbReference type="GO" id="GO:0009242">
    <property type="term" value="P:colanic acid biosynthetic process"/>
    <property type="evidence" value="ECO:0007669"/>
    <property type="project" value="TreeGrafter"/>
</dbReference>
<comment type="caution">
    <text evidence="9">The sequence shown here is derived from an EMBL/GenBank/DDBJ whole genome shotgun (WGS) entry which is preliminary data.</text>
</comment>
<dbReference type="InterPro" id="IPR017464">
    <property type="entry name" value="Sugar_tfrase_EpsB_2"/>
</dbReference>
<evidence type="ECO:0000256" key="6">
    <source>
        <dbReference type="ARBA" id="ARBA00023136"/>
    </source>
</evidence>
<evidence type="ECO:0000256" key="5">
    <source>
        <dbReference type="ARBA" id="ARBA00022989"/>
    </source>
</evidence>
<dbReference type="Gene3D" id="3.40.50.720">
    <property type="entry name" value="NAD(P)-binding Rossmann-like Domain"/>
    <property type="match status" value="1"/>
</dbReference>
<dbReference type="EMBL" id="VMNH01000001">
    <property type="protein sequence ID" value="TVO78996.1"/>
    <property type="molecule type" value="Genomic_DNA"/>
</dbReference>
<keyword evidence="4 7" id="KW-0812">Transmembrane</keyword>
<dbReference type="Pfam" id="PF02397">
    <property type="entry name" value="Bac_transf"/>
    <property type="match status" value="1"/>
</dbReference>
<dbReference type="NCBIfam" id="TIGR03025">
    <property type="entry name" value="EPS_sugtrans"/>
    <property type="match status" value="1"/>
</dbReference>
<dbReference type="NCBIfam" id="TIGR03013">
    <property type="entry name" value="EpsB_2"/>
    <property type="match status" value="1"/>
</dbReference>
<evidence type="ECO:0000256" key="3">
    <source>
        <dbReference type="ARBA" id="ARBA00022679"/>
    </source>
</evidence>
<proteinExistence type="inferred from homology"/>
<feature type="transmembrane region" description="Helical" evidence="7">
    <location>
        <begin position="174"/>
        <end position="194"/>
    </location>
</feature>
<keyword evidence="3 9" id="KW-0808">Transferase</keyword>
<feature type="domain" description="Bacterial sugar transferase" evidence="8">
    <location>
        <begin position="336"/>
        <end position="521"/>
    </location>
</feature>
<keyword evidence="6 7" id="KW-0472">Membrane</keyword>
<evidence type="ECO:0000256" key="1">
    <source>
        <dbReference type="ARBA" id="ARBA00004141"/>
    </source>
</evidence>
<organism evidence="9 10">
    <name type="scientific">Sedimenticola selenatireducens</name>
    <dbReference type="NCBI Taxonomy" id="191960"/>
    <lineage>
        <taxon>Bacteria</taxon>
        <taxon>Pseudomonadati</taxon>
        <taxon>Pseudomonadota</taxon>
        <taxon>Gammaproteobacteria</taxon>
        <taxon>Chromatiales</taxon>
        <taxon>Sedimenticolaceae</taxon>
        <taxon>Sedimenticola</taxon>
    </lineage>
</organism>
<dbReference type="PANTHER" id="PTHR30576">
    <property type="entry name" value="COLANIC BIOSYNTHESIS UDP-GLUCOSE LIPID CARRIER TRANSFERASE"/>
    <property type="match status" value="1"/>
</dbReference>
<dbReference type="GO" id="GO:0089702">
    <property type="term" value="F:undecaprenyl-phosphate glucose phosphotransferase activity"/>
    <property type="evidence" value="ECO:0007669"/>
    <property type="project" value="TreeGrafter"/>
</dbReference>
<evidence type="ECO:0000313" key="10">
    <source>
        <dbReference type="Proteomes" id="UP000316649"/>
    </source>
</evidence>
<reference evidence="9 10" key="1">
    <citation type="submission" date="2019-07" db="EMBL/GenBank/DDBJ databases">
        <title>The pathways for chlorine oxyanion respiration interact through the shared metabolite chlorate.</title>
        <authorList>
            <person name="Barnum T.P."/>
            <person name="Cheng Y."/>
            <person name="Hill K.A."/>
            <person name="Lucas L.N."/>
            <person name="Carlson H.K."/>
            <person name="Coates J.D."/>
        </authorList>
    </citation>
    <scope>NUCLEOTIDE SEQUENCE [LARGE SCALE GENOMIC DNA]</scope>
    <source>
        <strain evidence="9 10">BK-1</strain>
    </source>
</reference>
<comment type="similarity">
    <text evidence="2">Belongs to the bacterial sugar transferase family.</text>
</comment>
<keyword evidence="10" id="KW-1185">Reference proteome</keyword>
<dbReference type="PANTHER" id="PTHR30576:SF21">
    <property type="entry name" value="UDP-GLUCOSE:UNDECAPRENYL-PHOSPHATE GLUCOSE-1-PHOSPHATE TRANSFERASE"/>
    <property type="match status" value="1"/>
</dbReference>
<evidence type="ECO:0000256" key="2">
    <source>
        <dbReference type="ARBA" id="ARBA00006464"/>
    </source>
</evidence>
<evidence type="ECO:0000313" key="9">
    <source>
        <dbReference type="EMBL" id="TVO78996.1"/>
    </source>
</evidence>
<comment type="subcellular location">
    <subcellularLocation>
        <location evidence="1">Membrane</location>
        <topology evidence="1">Multi-pass membrane protein</topology>
    </subcellularLocation>
</comment>
<dbReference type="AlphaFoldDB" id="A0A557SNL7"/>
<evidence type="ECO:0000256" key="4">
    <source>
        <dbReference type="ARBA" id="ARBA00022692"/>
    </source>
</evidence>
<evidence type="ECO:0000256" key="7">
    <source>
        <dbReference type="SAM" id="Phobius"/>
    </source>
</evidence>
<name>A0A557SNL7_9GAMM</name>